<protein>
    <recommendedName>
        <fullName evidence="7">Amidophosphoribosyltransferase</fullName>
        <shortName evidence="7">ATase</shortName>
        <ecNumber evidence="7">2.4.2.14</ecNumber>
    </recommendedName>
    <alternativeName>
        <fullName evidence="7">Glutamine phosphoribosylpyrophosphate amidotransferase</fullName>
        <shortName evidence="7">GPATase</shortName>
    </alternativeName>
</protein>
<evidence type="ECO:0000313" key="13">
    <source>
        <dbReference type="Proteomes" id="UP000039437"/>
    </source>
</evidence>
<dbReference type="UniPathway" id="UPA00074">
    <property type="reaction ID" value="UER00124"/>
</dbReference>
<dbReference type="GO" id="GO:0009113">
    <property type="term" value="P:purine nucleobase biosynthetic process"/>
    <property type="evidence" value="ECO:0007669"/>
    <property type="project" value="UniProtKB-UniRule"/>
</dbReference>
<dbReference type="CDD" id="cd00715">
    <property type="entry name" value="GPATase_N"/>
    <property type="match status" value="1"/>
</dbReference>
<dbReference type="InterPro" id="IPR029057">
    <property type="entry name" value="PRTase-like"/>
</dbReference>
<feature type="domain" description="Glutamine amidotransferase type-2" evidence="11">
    <location>
        <begin position="18"/>
        <end position="238"/>
    </location>
</feature>
<comment type="catalytic activity">
    <reaction evidence="7 8">
        <text>5-phospho-beta-D-ribosylamine + L-glutamate + diphosphate = 5-phospho-alpha-D-ribose 1-diphosphate + L-glutamine + H2O</text>
        <dbReference type="Rhea" id="RHEA:14905"/>
        <dbReference type="ChEBI" id="CHEBI:15377"/>
        <dbReference type="ChEBI" id="CHEBI:29985"/>
        <dbReference type="ChEBI" id="CHEBI:33019"/>
        <dbReference type="ChEBI" id="CHEBI:58017"/>
        <dbReference type="ChEBI" id="CHEBI:58359"/>
        <dbReference type="ChEBI" id="CHEBI:58681"/>
        <dbReference type="EC" id="2.4.2.14"/>
    </reaction>
</comment>
<keyword evidence="3 7" id="KW-0328">Glycosyltransferase</keyword>
<evidence type="ECO:0000256" key="9">
    <source>
        <dbReference type="PIRSR" id="PIRSR000485-1"/>
    </source>
</evidence>
<dbReference type="Pfam" id="PF13537">
    <property type="entry name" value="GATase_7"/>
    <property type="match status" value="1"/>
</dbReference>
<feature type="binding site" evidence="7 10">
    <location>
        <position position="301"/>
    </location>
    <ligand>
        <name>Mg(2+)</name>
        <dbReference type="ChEBI" id="CHEBI:18420"/>
    </ligand>
</feature>
<feature type="binding site" evidence="7 10">
    <location>
        <position position="364"/>
    </location>
    <ligand>
        <name>Mg(2+)</name>
        <dbReference type="ChEBI" id="CHEBI:18420"/>
    </ligand>
</feature>
<sequence>MGRGNCSMFNYSGLNEECGVFGIWNHPEAAQLTYMGLHSLQHRGQEGAGIVVSDQNELKGERGLGLLTEAIKDDQMERLKGYQHAIGHVRYATSGNKGIENIQPFLYHFYDMSVGICHNGNLINAKSLRQNLEKQGAIFHSSSDTEVIMHLIRRSKASTFEEALKESLRKVKGGFTFAILTKDALYGAVDPNAIRPLVVGKMKDGTYILASETCAIDVLGAEFVQDIHAGEYVVINDKGITVKSYTHHTTTAISAMEYIYFARPDSTIAGKNVHAVRKASGKKLAQESPVNADMVIGVPNSSLSAASGYAEEIGLPYEMGLVKNQYVARTFIQPTQELREQGVRVKLSAVKDIVDGKNIILVDDSIVRGTTIRRIVKMLKDSGANKVHVRIASPEFMFPSFYGIDVSTTAELISASKSPEEIKDYIGADSLAYLSVDGLIESIGLDYDAPYSGLCVESFTGDYPAGLYDYEANYKAHLSHRQKQYISKNKHFFDSEGNLNV</sequence>
<keyword evidence="7 10" id="KW-0479">Metal-binding</keyword>
<proteinExistence type="inferred from homology"/>
<feature type="binding site" evidence="7 10">
    <location>
        <position position="363"/>
    </location>
    <ligand>
        <name>Mg(2+)</name>
        <dbReference type="ChEBI" id="CHEBI:18420"/>
    </ligand>
</feature>
<dbReference type="AlphaFoldDB" id="A0A0U1MJF5"/>
<evidence type="ECO:0000259" key="11">
    <source>
        <dbReference type="PROSITE" id="PS51278"/>
    </source>
</evidence>
<dbReference type="InterPro" id="IPR035584">
    <property type="entry name" value="PurF_N"/>
</dbReference>
<dbReference type="PANTHER" id="PTHR11907">
    <property type="entry name" value="AMIDOPHOSPHORIBOSYLTRANSFERASE"/>
    <property type="match status" value="1"/>
</dbReference>
<comment type="pathway">
    <text evidence="1 7 8">Purine metabolism; IMP biosynthesis via de novo pathway; N(1)-(5-phospho-D-ribosyl)glycinamide from 5-phospho-alpha-D-ribose 1-diphosphate: step 1/2.</text>
</comment>
<dbReference type="GO" id="GO:0000287">
    <property type="term" value="F:magnesium ion binding"/>
    <property type="evidence" value="ECO:0007669"/>
    <property type="project" value="UniProtKB-UniRule"/>
</dbReference>
<dbReference type="CDD" id="cd06223">
    <property type="entry name" value="PRTases_typeI"/>
    <property type="match status" value="1"/>
</dbReference>
<comment type="function">
    <text evidence="7">Catalyzes the formation of phosphoribosylamine from phosphoribosylpyrophosphate (PRPP) and glutamine.</text>
</comment>
<keyword evidence="6 7" id="KW-0315">Glutamine amidotransferase</keyword>
<dbReference type="Proteomes" id="UP000039437">
    <property type="component" value="Unassembled WGS sequence"/>
</dbReference>
<reference evidence="12 13" key="1">
    <citation type="submission" date="2015-04" db="EMBL/GenBank/DDBJ databases">
        <authorList>
            <person name="Syromyatnikov M.Y."/>
            <person name="Popov V.N."/>
        </authorList>
    </citation>
    <scope>NUCLEOTIDE SEQUENCE [LARGE SCALE GENOMIC DNA]</scope>
    <source>
        <strain evidence="12 13">AH1</strain>
    </source>
</reference>
<dbReference type="Gene3D" id="3.60.20.10">
    <property type="entry name" value="Glutamine Phosphoribosylpyrophosphate, subunit 1, domain 1"/>
    <property type="match status" value="1"/>
</dbReference>
<dbReference type="GO" id="GO:0004044">
    <property type="term" value="F:amidophosphoribosyltransferase activity"/>
    <property type="evidence" value="ECO:0007669"/>
    <property type="project" value="UniProtKB-UniRule"/>
</dbReference>
<dbReference type="HAMAP" id="MF_01931">
    <property type="entry name" value="PurF"/>
    <property type="match status" value="1"/>
</dbReference>
<dbReference type="SUPFAM" id="SSF53271">
    <property type="entry name" value="PRTase-like"/>
    <property type="match status" value="1"/>
</dbReference>
<evidence type="ECO:0000256" key="10">
    <source>
        <dbReference type="PIRSR" id="PIRSR000485-2"/>
    </source>
</evidence>
<dbReference type="EMBL" id="CVOQ01000015">
    <property type="protein sequence ID" value="CRI08959.1"/>
    <property type="molecule type" value="Genomic_DNA"/>
</dbReference>
<keyword evidence="5 7" id="KW-0658">Purine biosynthesis</keyword>
<evidence type="ECO:0000256" key="8">
    <source>
        <dbReference type="PIRNR" id="PIRNR000485"/>
    </source>
</evidence>
<dbReference type="Gene3D" id="3.40.50.2020">
    <property type="match status" value="1"/>
</dbReference>
<feature type="active site" description="Nucleophile" evidence="7 9">
    <location>
        <position position="18"/>
    </location>
</feature>
<dbReference type="Pfam" id="PF00156">
    <property type="entry name" value="Pribosyltran"/>
    <property type="match status" value="1"/>
</dbReference>
<evidence type="ECO:0000313" key="12">
    <source>
        <dbReference type="EMBL" id="CRI08959.1"/>
    </source>
</evidence>
<comment type="caution">
    <text evidence="7">Lacks conserved residue(s) required for the propagation of feature annotation.</text>
</comment>
<dbReference type="PROSITE" id="PS51278">
    <property type="entry name" value="GATASE_TYPE_2"/>
    <property type="match status" value="1"/>
</dbReference>
<comment type="similarity">
    <text evidence="2 7 8">In the C-terminal section; belongs to the purine/pyrimidine phosphoribosyltransferase family.</text>
</comment>
<evidence type="ECO:0000256" key="2">
    <source>
        <dbReference type="ARBA" id="ARBA00010138"/>
    </source>
</evidence>
<evidence type="ECO:0000256" key="6">
    <source>
        <dbReference type="ARBA" id="ARBA00022962"/>
    </source>
</evidence>
<evidence type="ECO:0000256" key="3">
    <source>
        <dbReference type="ARBA" id="ARBA00022676"/>
    </source>
</evidence>
<dbReference type="GO" id="GO:0006189">
    <property type="term" value="P:'de novo' IMP biosynthetic process"/>
    <property type="evidence" value="ECO:0007669"/>
    <property type="project" value="UniProtKB-UniRule"/>
</dbReference>
<keyword evidence="7 10" id="KW-0460">Magnesium</keyword>
<evidence type="ECO:0000256" key="4">
    <source>
        <dbReference type="ARBA" id="ARBA00022679"/>
    </source>
</evidence>
<keyword evidence="4 7" id="KW-0808">Transferase</keyword>
<organism evidence="12 13">
    <name type="scientific">Staphylococcus aureus</name>
    <dbReference type="NCBI Taxonomy" id="1280"/>
    <lineage>
        <taxon>Bacteria</taxon>
        <taxon>Bacillati</taxon>
        <taxon>Bacillota</taxon>
        <taxon>Bacilli</taxon>
        <taxon>Bacillales</taxon>
        <taxon>Staphylococcaceae</taxon>
        <taxon>Staphylococcus</taxon>
    </lineage>
</organism>
<dbReference type="InterPro" id="IPR029055">
    <property type="entry name" value="Ntn_hydrolases_N"/>
</dbReference>
<dbReference type="SUPFAM" id="SSF56235">
    <property type="entry name" value="N-terminal nucleophile aminohydrolases (Ntn hydrolases)"/>
    <property type="match status" value="1"/>
</dbReference>
<dbReference type="InterPro" id="IPR017932">
    <property type="entry name" value="GATase_2_dom"/>
</dbReference>
<dbReference type="EC" id="2.4.2.14" evidence="7"/>
<evidence type="ECO:0000256" key="7">
    <source>
        <dbReference type="HAMAP-Rule" id="MF_01931"/>
    </source>
</evidence>
<dbReference type="NCBIfam" id="TIGR01134">
    <property type="entry name" value="purF"/>
    <property type="match status" value="1"/>
</dbReference>
<comment type="cofactor">
    <cofactor evidence="7 10">
        <name>Mg(2+)</name>
        <dbReference type="ChEBI" id="CHEBI:18420"/>
    </cofactor>
    <text evidence="7 10">Binds 1 Mg(2+) ion per subunit.</text>
</comment>
<accession>A0A0U1MJF5</accession>
<dbReference type="InterPro" id="IPR000836">
    <property type="entry name" value="PRTase_dom"/>
</dbReference>
<dbReference type="PIRSF" id="PIRSF000485">
    <property type="entry name" value="Amd_phspho_trans"/>
    <property type="match status" value="1"/>
</dbReference>
<evidence type="ECO:0000256" key="1">
    <source>
        <dbReference type="ARBA" id="ARBA00005209"/>
    </source>
</evidence>
<name>A0A0U1MJF5_STAAU</name>
<evidence type="ECO:0000256" key="5">
    <source>
        <dbReference type="ARBA" id="ARBA00022755"/>
    </source>
</evidence>
<gene>
    <name evidence="7 12" type="primary">purF</name>
    <name evidence="12" type="ORF">BN1321_220035</name>
</gene>
<dbReference type="InterPro" id="IPR005854">
    <property type="entry name" value="PurF"/>
</dbReference>